<accession>A0ABR6Z8V9</accession>
<feature type="domain" description="Sodium symporter small subunit" evidence="2">
    <location>
        <begin position="13"/>
        <end position="84"/>
    </location>
</feature>
<sequence length="88" mass="10052">MSNQADNAGSVSKHYWRHTRRLTTVLLVCWGALCFSVLFFARELSALTFFGWPFSFYMAAQGLTLSFVMILAIYSLGMHWIGRKQTGH</sequence>
<dbReference type="EMBL" id="JACOFX010000004">
    <property type="protein sequence ID" value="MBC3908209.1"/>
    <property type="molecule type" value="Genomic_DNA"/>
</dbReference>
<organism evidence="3 4">
    <name type="scientific">Undibacterium umbellatum</name>
    <dbReference type="NCBI Taxonomy" id="2762300"/>
    <lineage>
        <taxon>Bacteria</taxon>
        <taxon>Pseudomonadati</taxon>
        <taxon>Pseudomonadota</taxon>
        <taxon>Betaproteobacteria</taxon>
        <taxon>Burkholderiales</taxon>
        <taxon>Oxalobacteraceae</taxon>
        <taxon>Undibacterium</taxon>
    </lineage>
</organism>
<keyword evidence="1" id="KW-0812">Transmembrane</keyword>
<dbReference type="Pfam" id="PF13937">
    <property type="entry name" value="DUF4212"/>
    <property type="match status" value="1"/>
</dbReference>
<evidence type="ECO:0000259" key="2">
    <source>
        <dbReference type="Pfam" id="PF13937"/>
    </source>
</evidence>
<dbReference type="NCBIfam" id="TIGR03647">
    <property type="entry name" value="Na_symport_sm"/>
    <property type="match status" value="1"/>
</dbReference>
<dbReference type="Proteomes" id="UP000646911">
    <property type="component" value="Unassembled WGS sequence"/>
</dbReference>
<gene>
    <name evidence="3" type="ORF">H8L47_11640</name>
</gene>
<evidence type="ECO:0000313" key="4">
    <source>
        <dbReference type="Proteomes" id="UP000646911"/>
    </source>
</evidence>
<keyword evidence="4" id="KW-1185">Reference proteome</keyword>
<comment type="caution">
    <text evidence="3">The sequence shown here is derived from an EMBL/GenBank/DDBJ whole genome shotgun (WGS) entry which is preliminary data.</text>
</comment>
<keyword evidence="1" id="KW-0472">Membrane</keyword>
<reference evidence="3 4" key="1">
    <citation type="submission" date="2020-08" db="EMBL/GenBank/DDBJ databases">
        <title>Novel species isolated from subtropical streams in China.</title>
        <authorList>
            <person name="Lu H."/>
        </authorList>
    </citation>
    <scope>NUCLEOTIDE SEQUENCE [LARGE SCALE GENOMIC DNA]</scope>
    <source>
        <strain evidence="3 4">NL8W</strain>
    </source>
</reference>
<name>A0ABR6Z8V9_9BURK</name>
<feature type="transmembrane region" description="Helical" evidence="1">
    <location>
        <begin position="22"/>
        <end position="42"/>
    </location>
</feature>
<evidence type="ECO:0000313" key="3">
    <source>
        <dbReference type="EMBL" id="MBC3908209.1"/>
    </source>
</evidence>
<dbReference type="RefSeq" id="WP_186953745.1">
    <property type="nucleotide sequence ID" value="NZ_JACOFX010000004.1"/>
</dbReference>
<proteinExistence type="predicted"/>
<feature type="transmembrane region" description="Helical" evidence="1">
    <location>
        <begin position="54"/>
        <end position="76"/>
    </location>
</feature>
<dbReference type="InterPro" id="IPR019886">
    <property type="entry name" value="Na_symporter_ssu"/>
</dbReference>
<protein>
    <submittedName>
        <fullName evidence="3">DUF4212 domain-containing protein</fullName>
    </submittedName>
</protein>
<evidence type="ECO:0000256" key="1">
    <source>
        <dbReference type="SAM" id="Phobius"/>
    </source>
</evidence>
<keyword evidence="1" id="KW-1133">Transmembrane helix</keyword>